<keyword evidence="2" id="KW-1185">Reference proteome</keyword>
<name>A0A3F3QKM0_9EURO</name>
<accession>A0A3F3QKM0</accession>
<evidence type="ECO:0000313" key="2">
    <source>
        <dbReference type="Proteomes" id="UP000253729"/>
    </source>
</evidence>
<dbReference type="GeneID" id="38132468"/>
<gene>
    <name evidence="1" type="ORF">BDQ94DRAFT_132707</name>
</gene>
<dbReference type="AlphaFoldDB" id="A0A3F3QKM0"/>
<evidence type="ECO:0000313" key="1">
    <source>
        <dbReference type="EMBL" id="RDH39236.1"/>
    </source>
</evidence>
<protein>
    <submittedName>
        <fullName evidence="1">Uncharacterized protein</fullName>
    </submittedName>
</protein>
<sequence length="83" mass="9263">LSSISIALWSSNGHDCCYWPKGRLWVFGRGGFFCGVQLLIQLADVIRDWGYSWLFWETQLALVLPTDGDNLIDPLADDSLAAS</sequence>
<dbReference type="EMBL" id="KZ852032">
    <property type="protein sequence ID" value="RDH39236.1"/>
    <property type="molecule type" value="Genomic_DNA"/>
</dbReference>
<feature type="non-terminal residue" evidence="1">
    <location>
        <position position="1"/>
    </location>
</feature>
<organism evidence="1 2">
    <name type="scientific">Aspergillus welwitschiae</name>
    <dbReference type="NCBI Taxonomy" id="1341132"/>
    <lineage>
        <taxon>Eukaryota</taxon>
        <taxon>Fungi</taxon>
        <taxon>Dikarya</taxon>
        <taxon>Ascomycota</taxon>
        <taxon>Pezizomycotina</taxon>
        <taxon>Eurotiomycetes</taxon>
        <taxon>Eurotiomycetidae</taxon>
        <taxon>Eurotiales</taxon>
        <taxon>Aspergillaceae</taxon>
        <taxon>Aspergillus</taxon>
        <taxon>Aspergillus subgen. Circumdati</taxon>
    </lineage>
</organism>
<proteinExistence type="predicted"/>
<dbReference type="RefSeq" id="XP_026632258.1">
    <property type="nucleotide sequence ID" value="XM_026764112.1"/>
</dbReference>
<reference evidence="1 2" key="1">
    <citation type="submission" date="2018-07" db="EMBL/GenBank/DDBJ databases">
        <title>The genomes of Aspergillus section Nigri reveals drivers in fungal speciation.</title>
        <authorList>
            <consortium name="DOE Joint Genome Institute"/>
            <person name="Vesth T.C."/>
            <person name="Nybo J."/>
            <person name="Theobald S."/>
            <person name="Brandl J."/>
            <person name="Frisvad J.C."/>
            <person name="Nielsen K.F."/>
            <person name="Lyhne E.K."/>
            <person name="Kogle M.E."/>
            <person name="Kuo A."/>
            <person name="Riley R."/>
            <person name="Clum A."/>
            <person name="Nolan M."/>
            <person name="Lipzen A."/>
            <person name="Salamov A."/>
            <person name="Henrissat B."/>
            <person name="Wiebenga A."/>
            <person name="De vries R.P."/>
            <person name="Grigoriev I.V."/>
            <person name="Mortensen U.H."/>
            <person name="Andersen M.R."/>
            <person name="Baker S.E."/>
        </authorList>
    </citation>
    <scope>NUCLEOTIDE SEQUENCE [LARGE SCALE GENOMIC DNA]</scope>
    <source>
        <strain evidence="1 2">CBS 139.54b</strain>
    </source>
</reference>
<dbReference type="Proteomes" id="UP000253729">
    <property type="component" value="Unassembled WGS sequence"/>
</dbReference>